<dbReference type="InterPro" id="IPR006311">
    <property type="entry name" value="TAT_signal"/>
</dbReference>
<gene>
    <name evidence="1" type="ORF">SAMN05444486_102709</name>
</gene>
<dbReference type="AlphaFoldDB" id="A0A1H3KS15"/>
<dbReference type="GeneID" id="78124770"/>
<organism evidence="1 2">
    <name type="scientific">Lentibacter algarum</name>
    <dbReference type="NCBI Taxonomy" id="576131"/>
    <lineage>
        <taxon>Bacteria</taxon>
        <taxon>Pseudomonadati</taxon>
        <taxon>Pseudomonadota</taxon>
        <taxon>Alphaproteobacteria</taxon>
        <taxon>Rhodobacterales</taxon>
        <taxon>Roseobacteraceae</taxon>
        <taxon>Lentibacter</taxon>
    </lineage>
</organism>
<protein>
    <recommendedName>
        <fullName evidence="3">Transcriptional initiation protein Tat</fullName>
    </recommendedName>
</protein>
<name>A0A1H3KS15_9RHOB</name>
<dbReference type="Pfam" id="PF05787">
    <property type="entry name" value="PhoX"/>
    <property type="match status" value="1"/>
</dbReference>
<accession>A0A1H3KS15</accession>
<reference evidence="1 2" key="1">
    <citation type="submission" date="2016-10" db="EMBL/GenBank/DDBJ databases">
        <authorList>
            <person name="de Groot N.N."/>
        </authorList>
    </citation>
    <scope>NUCLEOTIDE SEQUENCE [LARGE SCALE GENOMIC DNA]</scope>
    <source>
        <strain evidence="1 2">DSM 24677</strain>
    </source>
</reference>
<evidence type="ECO:0000313" key="2">
    <source>
        <dbReference type="Proteomes" id="UP000199026"/>
    </source>
</evidence>
<dbReference type="PROSITE" id="PS51318">
    <property type="entry name" value="TAT"/>
    <property type="match status" value="1"/>
</dbReference>
<dbReference type="Proteomes" id="UP000199026">
    <property type="component" value="Unassembled WGS sequence"/>
</dbReference>
<evidence type="ECO:0000313" key="1">
    <source>
        <dbReference type="EMBL" id="SDY54809.1"/>
    </source>
</evidence>
<dbReference type="InterPro" id="IPR008557">
    <property type="entry name" value="PhoX"/>
</dbReference>
<dbReference type="RefSeq" id="WP_089890884.1">
    <property type="nucleotide sequence ID" value="NZ_CALLJM010000017.1"/>
</dbReference>
<evidence type="ECO:0008006" key="3">
    <source>
        <dbReference type="Google" id="ProtNLM"/>
    </source>
</evidence>
<dbReference type="OrthoDB" id="9801383at2"/>
<dbReference type="STRING" id="576131.SAMN05444486_102709"/>
<keyword evidence="2" id="KW-1185">Reference proteome</keyword>
<dbReference type="PANTHER" id="PTHR35399:SF2">
    <property type="entry name" value="DUF839 DOMAIN-CONTAINING PROTEIN"/>
    <property type="match status" value="1"/>
</dbReference>
<dbReference type="SUPFAM" id="SSF63829">
    <property type="entry name" value="Calcium-dependent phosphotriesterase"/>
    <property type="match status" value="1"/>
</dbReference>
<proteinExistence type="predicted"/>
<dbReference type="EMBL" id="FNPR01000002">
    <property type="protein sequence ID" value="SDY54809.1"/>
    <property type="molecule type" value="Genomic_DNA"/>
</dbReference>
<dbReference type="PANTHER" id="PTHR35399">
    <property type="entry name" value="SLR8030 PROTEIN"/>
    <property type="match status" value="1"/>
</dbReference>
<sequence length="625" mass="67748">MTKNHTLSFDDFDEVVNPRLLEPEFDHVVERALSRRGFIGGILALGSVTALTGGVLPATARADGSRFAFEAISTSTADTITVPEGFKTEIVARWGDPLFSDTPEFDPLTRGTAASQARAFGDNTDGMDIFSHAGRTLLVVNNEYTNRDIIWGDRGDAGPDADGILKGMMAHGVTVVELADGENGWQMVKDSPYNRRITPQTEMLLTGPAAGHDLVKTDADPTGTKVQGTWNNCGNGVTPWGTYLACEENFNGYFSAEDEAHEVSADLKRYGISAKDWGYRWAEVDTRFDVAQNPNEPNRAGYVVEIDPTDATSTPKKRSALGRMKHENAECVVNNDGKLVIYMGDDERGEFLYRYVSNNVYAPGVDTDDLMDNGTLYAAKFHDTGAGEWLELSEATTGMSKAEICIHTRQAASKVGATTMDRPEWVATNPNAPELYCALTNNKNRGIKPNAGGDITPVGGPNPREANKFGQIVRWKPNAGDHTSNGFAWDLYVMAGNPDVHQDARAGSDNLSSGNMFNSPDGLAFDEAGLLWIQTDGNYSNADDFAGQGNNQMLAGDPVTGEIRRFLVGPNECEVTGLSWSADRRTMFVGIQHPGEDGGSHWPDMNDVPRSAIIAVRREDGGIIG</sequence>